<evidence type="ECO:0000259" key="2">
    <source>
        <dbReference type="Pfam" id="PF13860"/>
    </source>
</evidence>
<dbReference type="Gene3D" id="2.60.40.4070">
    <property type="match status" value="1"/>
</dbReference>
<feature type="signal peptide" evidence="1">
    <location>
        <begin position="1"/>
        <end position="37"/>
    </location>
</feature>
<dbReference type="PANTHER" id="PTHR11319">
    <property type="entry name" value="G PROTEIN-COUPLED RECEPTOR-RELATED"/>
    <property type="match status" value="1"/>
</dbReference>
<dbReference type="NCBIfam" id="TIGR04183">
    <property type="entry name" value="Por_Secre_tail"/>
    <property type="match status" value="1"/>
</dbReference>
<protein>
    <submittedName>
        <fullName evidence="3">T9SS type A sorting domain-containing protein</fullName>
    </submittedName>
</protein>
<dbReference type="SUPFAM" id="SSF51126">
    <property type="entry name" value="Pectin lyase-like"/>
    <property type="match status" value="1"/>
</dbReference>
<reference evidence="3" key="2">
    <citation type="journal article" date="2021" name="Microbiome">
        <title>Successional dynamics and alternative stable states in a saline activated sludge microbial community over 9 years.</title>
        <authorList>
            <person name="Wang Y."/>
            <person name="Ye J."/>
            <person name="Ju F."/>
            <person name="Liu L."/>
            <person name="Boyd J.A."/>
            <person name="Deng Y."/>
            <person name="Parks D.H."/>
            <person name="Jiang X."/>
            <person name="Yin X."/>
            <person name="Woodcroft B.J."/>
            <person name="Tyson G.W."/>
            <person name="Hugenholtz P."/>
            <person name="Polz M.F."/>
            <person name="Zhang T."/>
        </authorList>
    </citation>
    <scope>NUCLEOTIDE SEQUENCE</scope>
    <source>
        <strain evidence="3">HKST-UBA02</strain>
    </source>
</reference>
<dbReference type="Pfam" id="PF13860">
    <property type="entry name" value="FlgD_ig"/>
    <property type="match status" value="1"/>
</dbReference>
<name>A0A956NJI4_UNCEI</name>
<reference evidence="3" key="1">
    <citation type="submission" date="2020-04" db="EMBL/GenBank/DDBJ databases">
        <authorList>
            <person name="Zhang T."/>
        </authorList>
    </citation>
    <scope>NUCLEOTIDE SEQUENCE</scope>
    <source>
        <strain evidence="3">HKST-UBA02</strain>
    </source>
</reference>
<comment type="caution">
    <text evidence="3">The sequence shown here is derived from an EMBL/GenBank/DDBJ whole genome shotgun (WGS) entry which is preliminary data.</text>
</comment>
<dbReference type="PANTHER" id="PTHR11319:SF35">
    <property type="entry name" value="OUTER MEMBRANE PROTEIN PMPC-RELATED"/>
    <property type="match status" value="1"/>
</dbReference>
<dbReference type="AlphaFoldDB" id="A0A956NJI4"/>
<feature type="chain" id="PRO_5036889337" evidence="1">
    <location>
        <begin position="38"/>
        <end position="732"/>
    </location>
</feature>
<keyword evidence="1" id="KW-0732">Signal</keyword>
<dbReference type="InterPro" id="IPR025965">
    <property type="entry name" value="FlgD/Vpr_Ig-like"/>
</dbReference>
<evidence type="ECO:0000256" key="1">
    <source>
        <dbReference type="SAM" id="SignalP"/>
    </source>
</evidence>
<organism evidence="3 4">
    <name type="scientific">Eiseniibacteriota bacterium</name>
    <dbReference type="NCBI Taxonomy" id="2212470"/>
    <lineage>
        <taxon>Bacteria</taxon>
        <taxon>Candidatus Eiseniibacteriota</taxon>
    </lineage>
</organism>
<dbReference type="EMBL" id="JAGQHS010000237">
    <property type="protein sequence ID" value="MCA9758958.1"/>
    <property type="molecule type" value="Genomic_DNA"/>
</dbReference>
<gene>
    <name evidence="3" type="ORF">KDA27_24395</name>
</gene>
<evidence type="ECO:0000313" key="4">
    <source>
        <dbReference type="Proteomes" id="UP000739538"/>
    </source>
</evidence>
<dbReference type="Gene3D" id="2.160.20.10">
    <property type="entry name" value="Single-stranded right-handed beta-helix, Pectin lyase-like"/>
    <property type="match status" value="1"/>
</dbReference>
<evidence type="ECO:0000313" key="3">
    <source>
        <dbReference type="EMBL" id="MCA9758958.1"/>
    </source>
</evidence>
<accession>A0A956NJI4</accession>
<dbReference type="InterPro" id="IPR026444">
    <property type="entry name" value="Secre_tail"/>
</dbReference>
<proteinExistence type="predicted"/>
<dbReference type="Proteomes" id="UP000739538">
    <property type="component" value="Unassembled WGS sequence"/>
</dbReference>
<dbReference type="InterPro" id="IPR011050">
    <property type="entry name" value="Pectin_lyase_fold/virulence"/>
</dbReference>
<sequence>MRYGIPHSFAVSPCLPAAALLALLLVTAGPISSTALAGPNAGGALLVHALEGITYTTEHVYGYCHPRPDDPTAPRNEGAATITGRWVEDCSDVDSSFSDAATPQVWVVYASFTDDNYPSLAGVEFGIEYSPGLRLLEWGSCADFEASTANWPASGSGTIVVWVGEHEERLVPAYWFAGYAPSSPFEEQEGLHFSVTPHPINGGHFADRSPAPVLDDIALYGTLGFGQPGTAPCPSVDTYVIRADGSGDFPTIQDALSIAAPTSVIELEDGVFSGEGNRDLKFNFTSFTLKSISGDPERCVIDCGGSQTEQHRGIRFDPGTRASRVEGIGFRNGYSGSQLGIATQAKGGAILANGGHLTLSNCVFEDCATDREGGAIAGSGFPLVIEDCAFRRCVAKGGAAGALEIGGNAKLVLRRTEFTDNRVEHPLNGHDDGGAIRVVTGNLVVEDCVFQGNRANRGGAAYLLSVDAQVSGTTWSDNHALAGGSVYMAQNQVRFDHCTFVENGAIRGGSIFVDVYPSELSVDSSILAFGPEGDAIWCGGANVSVRRSDIYGNAGGDWVGCIEPLLGTGENIQRDPLFCDLEGGVFTLDSRSPCALNATSERPTPMGSQPVGCGPSVRGVVPEVLRGDLARAVTESSAESRFGFVRITPNPASRDMSVRFSAPSLHGAELIVLDPTGRRVQRLVATRDATPGEFVATWDGRDAKGRDVPSGAYFIRLSAGEKNVTQRVSILR</sequence>
<dbReference type="InterPro" id="IPR012334">
    <property type="entry name" value="Pectin_lyas_fold"/>
</dbReference>
<feature type="domain" description="FlgD/Vpr Ig-like" evidence="2">
    <location>
        <begin position="668"/>
        <end position="720"/>
    </location>
</feature>